<reference evidence="1" key="1">
    <citation type="submission" date="2020-04" db="EMBL/GenBank/DDBJ databases">
        <authorList>
            <person name="Broberg M."/>
        </authorList>
    </citation>
    <scope>NUCLEOTIDE SEQUENCE</scope>
</reference>
<sequence length="564" mass="64579">MNNSIDASDFIVDIREYDVPYHVRVMIDLGRFGEQVYYLGSLFANFLRYQSRWLVLSLKPNTAVTKITPNESRSLPAEPVVLAFDIETTKMPLKFPDAATDQVMMISYMIDGQVSSSQIVRLCRKILGTSTIHPSPNTQVLYDFPTNPMRRLSLRARPTVIATYNGDFFDWPFVEARASVNGIDLYQEIGWKKTVRISSSATTRSHGLFHWVNRRFLSSPRFSRFESCHCGQLGYHPDELDPELMTPYAAGETSDLGRILRFRCCCDLLSLYEIRPSFHFSLCTILPTGTLCEMLLMVQAYQKGIVLPNKHIAPKEAFWDGHLLDSETYVGGHVESIEAGVFRADIPVDFSFVVTVEENKKLEDVENYDEVREQIAARLLKLKNTPNRHERPLIYHLDVASMYPNICRPTVAARFYGPRVRLCCCDFNRPGKTCDRRLPWAWRGEYIPAKRDEYNMIRNALRTKSSRGERHMRHREHSKSAGRRTSRSDQTTPTTISQKIYHKIHDSTPLFARRSFAKERIHFISTRCEISVIDDTTTGQNQSLEGQTDSLKSSGAAGERGRSC</sequence>
<keyword evidence="2" id="KW-1185">Reference proteome</keyword>
<proteinExistence type="predicted"/>
<evidence type="ECO:0000313" key="2">
    <source>
        <dbReference type="Proteomes" id="UP000836387"/>
    </source>
</evidence>
<dbReference type="EMBL" id="CADEHS020000683">
    <property type="protein sequence ID" value="CAG9957228.1"/>
    <property type="molecule type" value="Genomic_DNA"/>
</dbReference>
<reference evidence="1" key="2">
    <citation type="submission" date="2021-10" db="EMBL/GenBank/DDBJ databases">
        <authorList>
            <person name="Piombo E."/>
        </authorList>
    </citation>
    <scope>NUCLEOTIDE SEQUENCE</scope>
</reference>
<protein>
    <submittedName>
        <fullName evidence="1">Uncharacterized protein</fullName>
    </submittedName>
</protein>
<dbReference type="Proteomes" id="UP000836387">
    <property type="component" value="Unassembled WGS sequence"/>
</dbReference>
<evidence type="ECO:0000313" key="1">
    <source>
        <dbReference type="EMBL" id="CAG9957228.1"/>
    </source>
</evidence>
<gene>
    <name evidence="1" type="ORF">CRV2_00021439</name>
</gene>
<name>A0ACA9UXB7_BIOOC</name>
<accession>A0ACA9UXB7</accession>
<organism evidence="1 2">
    <name type="scientific">Clonostachys rosea f. rosea IK726</name>
    <dbReference type="NCBI Taxonomy" id="1349383"/>
    <lineage>
        <taxon>Eukaryota</taxon>
        <taxon>Fungi</taxon>
        <taxon>Dikarya</taxon>
        <taxon>Ascomycota</taxon>
        <taxon>Pezizomycotina</taxon>
        <taxon>Sordariomycetes</taxon>
        <taxon>Hypocreomycetidae</taxon>
        <taxon>Hypocreales</taxon>
        <taxon>Bionectriaceae</taxon>
        <taxon>Clonostachys</taxon>
    </lineage>
</organism>
<comment type="caution">
    <text evidence="1">The sequence shown here is derived from an EMBL/GenBank/DDBJ whole genome shotgun (WGS) entry which is preliminary data.</text>
</comment>